<evidence type="ECO:0000313" key="2">
    <source>
        <dbReference type="Proteomes" id="UP000061382"/>
    </source>
</evidence>
<proteinExistence type="predicted"/>
<protein>
    <submittedName>
        <fullName evidence="1">Uncharacterized protein</fullName>
    </submittedName>
</protein>
<dbReference type="KEGG" id="rti:DC20_21805"/>
<keyword evidence="1" id="KW-0614">Plasmid</keyword>
<accession>A0A0P0D3L3</accession>
<evidence type="ECO:0000313" key="1">
    <source>
        <dbReference type="EMBL" id="ALJ01690.1"/>
    </source>
</evidence>
<sequence>MTEAPLRAPTVKVEQVLLLRDNPISERFTTILQPPYFGNCAGLAIKISYALGGYCQAAYARAQTFDGFNSKFRSLRKNCISLKLREIHQTS</sequence>
<dbReference type="RefSeq" id="WP_062546155.1">
    <property type="nucleotide sequence ID" value="NZ_CP012644.1"/>
</dbReference>
<dbReference type="EMBL" id="CP012644">
    <property type="protein sequence ID" value="ALJ01690.1"/>
    <property type="molecule type" value="Genomic_DNA"/>
</dbReference>
<dbReference type="PATRIC" id="fig|512763.3.peg.4799"/>
<reference evidence="1 2" key="1">
    <citation type="submission" date="2015-08" db="EMBL/GenBank/DDBJ databases">
        <title>Complete genome sequence of Rufibacter tibetensis strain 1351t, a radiation-resistant bacterium from tibet plateau.</title>
        <authorList>
            <person name="Dai J."/>
        </authorList>
    </citation>
    <scope>NUCLEOTIDE SEQUENCE [LARGE SCALE GENOMIC DNA]</scope>
    <source>
        <strain evidence="1 2">1351</strain>
        <plasmid evidence="1 2">1</plasmid>
    </source>
</reference>
<geneLocation type="plasmid" evidence="1 2">
    <name>1</name>
</geneLocation>
<dbReference type="AlphaFoldDB" id="A0A0P0D3L3"/>
<gene>
    <name evidence="1" type="ORF">DC20_21805</name>
</gene>
<dbReference type="Proteomes" id="UP000061382">
    <property type="component" value="Plasmid 1"/>
</dbReference>
<name>A0A0P0D3L3_9BACT</name>
<keyword evidence="2" id="KW-1185">Reference proteome</keyword>
<organism evidence="1 2">
    <name type="scientific">Rufibacter tibetensis</name>
    <dbReference type="NCBI Taxonomy" id="512763"/>
    <lineage>
        <taxon>Bacteria</taxon>
        <taxon>Pseudomonadati</taxon>
        <taxon>Bacteroidota</taxon>
        <taxon>Cytophagia</taxon>
        <taxon>Cytophagales</taxon>
        <taxon>Hymenobacteraceae</taxon>
        <taxon>Rufibacter</taxon>
    </lineage>
</organism>